<dbReference type="AlphaFoldDB" id="A0A515DD05"/>
<sequence length="158" mass="17463">MKVLNLQCVRQQHSFEGWFASEDDFQDQLARGVLECPLCGAQEIQKLPSAPRLNLGAAREREATPPDAMPAHPPASMTDMFAPADPAYQATVLRALRELVARTEDVGERFAQEARRIHYGETAHRNIRGRASAREAMELLEEGIEVMPLPAAAGDTLQ</sequence>
<reference evidence="1 2" key="1">
    <citation type="submission" date="2019-01" db="EMBL/GenBank/DDBJ databases">
        <title>Genomic insights into a novel species Rhodoferax sp.</title>
        <authorList>
            <person name="Jin L."/>
        </authorList>
    </citation>
    <scope>NUCLEOTIDE SEQUENCE [LARGE SCALE GENOMIC DNA]</scope>
    <source>
        <strain evidence="1 2">CHu59-6-5</strain>
    </source>
</reference>
<accession>A0A515DD05</accession>
<dbReference type="KEGG" id="rhf:EUB48_14060"/>
<name>A0A515DD05_9BURK</name>
<dbReference type="Proteomes" id="UP000316798">
    <property type="component" value="Chromosome"/>
</dbReference>
<gene>
    <name evidence="1" type="ORF">EUB48_14060</name>
</gene>
<dbReference type="RefSeq" id="WP_077561535.1">
    <property type="nucleotide sequence ID" value="NZ_CP035503.1"/>
</dbReference>
<keyword evidence="2" id="KW-1185">Reference proteome</keyword>
<organism evidence="1 2">
    <name type="scientific">Rhodoferax sediminis</name>
    <dbReference type="NCBI Taxonomy" id="2509614"/>
    <lineage>
        <taxon>Bacteria</taxon>
        <taxon>Pseudomonadati</taxon>
        <taxon>Pseudomonadota</taxon>
        <taxon>Betaproteobacteria</taxon>
        <taxon>Burkholderiales</taxon>
        <taxon>Comamonadaceae</taxon>
        <taxon>Rhodoferax</taxon>
    </lineage>
</organism>
<proteinExistence type="predicted"/>
<dbReference type="Pfam" id="PF06676">
    <property type="entry name" value="DUF1178"/>
    <property type="match status" value="1"/>
</dbReference>
<dbReference type="InterPro" id="IPR009562">
    <property type="entry name" value="DUF1178"/>
</dbReference>
<dbReference type="PIRSF" id="PIRSF032131">
    <property type="entry name" value="UCP032131"/>
    <property type="match status" value="1"/>
</dbReference>
<protein>
    <submittedName>
        <fullName evidence="1">DUF1178 family protein</fullName>
    </submittedName>
</protein>
<evidence type="ECO:0000313" key="2">
    <source>
        <dbReference type="Proteomes" id="UP000316798"/>
    </source>
</evidence>
<dbReference type="EMBL" id="CP035503">
    <property type="protein sequence ID" value="QDL38286.1"/>
    <property type="molecule type" value="Genomic_DNA"/>
</dbReference>
<dbReference type="OrthoDB" id="5295943at2"/>
<evidence type="ECO:0000313" key="1">
    <source>
        <dbReference type="EMBL" id="QDL38286.1"/>
    </source>
</evidence>